<sequence>MSSNDYINNTIDNCLIAAENGNKIAQYNLGDFYRNGIGIEKDIKKAIHWYQKAAENDNENDYANLVKDLQHKKDKDKNYGVLPYIAPEVLRCKPYTPASVIYSFSMIMWEFTSVIPPFNLMKTFKRPTIIDLENIISRC</sequence>
<accession>A0A397T9U9</accession>
<dbReference type="PANTHER" id="PTHR43628">
    <property type="entry name" value="ACTIVATOR OF C KINASE PROTEIN 1-RELATED"/>
    <property type="match status" value="1"/>
</dbReference>
<dbReference type="GO" id="GO:0004672">
    <property type="term" value="F:protein kinase activity"/>
    <property type="evidence" value="ECO:0007669"/>
    <property type="project" value="InterPro"/>
</dbReference>
<dbReference type="InterPro" id="IPR052945">
    <property type="entry name" value="Mitotic_Regulator"/>
</dbReference>
<keyword evidence="3" id="KW-1185">Reference proteome</keyword>
<evidence type="ECO:0000313" key="2">
    <source>
        <dbReference type="EMBL" id="RIA94119.1"/>
    </source>
</evidence>
<evidence type="ECO:0000313" key="3">
    <source>
        <dbReference type="Proteomes" id="UP000265703"/>
    </source>
</evidence>
<evidence type="ECO:0000259" key="1">
    <source>
        <dbReference type="PROSITE" id="PS50011"/>
    </source>
</evidence>
<dbReference type="InterPro" id="IPR011009">
    <property type="entry name" value="Kinase-like_dom_sf"/>
</dbReference>
<reference evidence="2 3" key="1">
    <citation type="submission" date="2018-06" db="EMBL/GenBank/DDBJ databases">
        <title>Comparative genomics reveals the genomic features of Rhizophagus irregularis, R. cerebriforme, R. diaphanum and Gigaspora rosea, and their symbiotic lifestyle signature.</title>
        <authorList>
            <person name="Morin E."/>
            <person name="San Clemente H."/>
            <person name="Chen E.C.H."/>
            <person name="De La Providencia I."/>
            <person name="Hainaut M."/>
            <person name="Kuo A."/>
            <person name="Kohler A."/>
            <person name="Murat C."/>
            <person name="Tang N."/>
            <person name="Roy S."/>
            <person name="Loubradou J."/>
            <person name="Henrissat B."/>
            <person name="Grigoriev I.V."/>
            <person name="Corradi N."/>
            <person name="Roux C."/>
            <person name="Martin F.M."/>
        </authorList>
    </citation>
    <scope>NUCLEOTIDE SEQUENCE [LARGE SCALE GENOMIC DNA]</scope>
    <source>
        <strain evidence="2 3">DAOM 227022</strain>
    </source>
</reference>
<proteinExistence type="predicted"/>
<feature type="domain" description="Protein kinase" evidence="1">
    <location>
        <begin position="1"/>
        <end position="139"/>
    </location>
</feature>
<comment type="caution">
    <text evidence="2">The sequence shown here is derived from an EMBL/GenBank/DDBJ whole genome shotgun (WGS) entry which is preliminary data.</text>
</comment>
<organism evidence="2 3">
    <name type="scientific">Glomus cerebriforme</name>
    <dbReference type="NCBI Taxonomy" id="658196"/>
    <lineage>
        <taxon>Eukaryota</taxon>
        <taxon>Fungi</taxon>
        <taxon>Fungi incertae sedis</taxon>
        <taxon>Mucoromycota</taxon>
        <taxon>Glomeromycotina</taxon>
        <taxon>Glomeromycetes</taxon>
        <taxon>Glomerales</taxon>
        <taxon>Glomeraceae</taxon>
        <taxon>Glomus</taxon>
    </lineage>
</organism>
<dbReference type="AlphaFoldDB" id="A0A397T9U9"/>
<dbReference type="GO" id="GO:0005524">
    <property type="term" value="F:ATP binding"/>
    <property type="evidence" value="ECO:0007669"/>
    <property type="project" value="InterPro"/>
</dbReference>
<dbReference type="InterPro" id="IPR011990">
    <property type="entry name" value="TPR-like_helical_dom_sf"/>
</dbReference>
<dbReference type="SMART" id="SM00671">
    <property type="entry name" value="SEL1"/>
    <property type="match status" value="1"/>
</dbReference>
<dbReference type="Pfam" id="PF08238">
    <property type="entry name" value="Sel1"/>
    <property type="match status" value="1"/>
</dbReference>
<dbReference type="Gene3D" id="1.25.40.10">
    <property type="entry name" value="Tetratricopeptide repeat domain"/>
    <property type="match status" value="1"/>
</dbReference>
<protein>
    <recommendedName>
        <fullName evidence="1">Protein kinase domain-containing protein</fullName>
    </recommendedName>
</protein>
<dbReference type="PROSITE" id="PS50011">
    <property type="entry name" value="PROTEIN_KINASE_DOM"/>
    <property type="match status" value="1"/>
</dbReference>
<gene>
    <name evidence="2" type="ORF">C1645_818504</name>
</gene>
<dbReference type="Proteomes" id="UP000265703">
    <property type="component" value="Unassembled WGS sequence"/>
</dbReference>
<dbReference type="SUPFAM" id="SSF81901">
    <property type="entry name" value="HCP-like"/>
    <property type="match status" value="1"/>
</dbReference>
<dbReference type="PANTHER" id="PTHR43628:SF1">
    <property type="entry name" value="CHITIN SYNTHASE REGULATORY FACTOR 2-RELATED"/>
    <property type="match status" value="1"/>
</dbReference>
<dbReference type="InterPro" id="IPR000719">
    <property type="entry name" value="Prot_kinase_dom"/>
</dbReference>
<dbReference type="SUPFAM" id="SSF56112">
    <property type="entry name" value="Protein kinase-like (PK-like)"/>
    <property type="match status" value="1"/>
</dbReference>
<dbReference type="EMBL" id="QKYT01000089">
    <property type="protein sequence ID" value="RIA94119.1"/>
    <property type="molecule type" value="Genomic_DNA"/>
</dbReference>
<name>A0A397T9U9_9GLOM</name>
<dbReference type="InterPro" id="IPR006597">
    <property type="entry name" value="Sel1-like"/>
</dbReference>